<proteinExistence type="predicted"/>
<comment type="caution">
    <text evidence="2">The sequence shown here is derived from an EMBL/GenBank/DDBJ whole genome shotgun (WGS) entry which is preliminary data.</text>
</comment>
<accession>A0A2W4SJ56</accession>
<feature type="compositionally biased region" description="Gly residues" evidence="1">
    <location>
        <begin position="158"/>
        <end position="175"/>
    </location>
</feature>
<name>A0A2W4SJ56_9GAMM</name>
<evidence type="ECO:0000313" key="3">
    <source>
        <dbReference type="Proteomes" id="UP000249396"/>
    </source>
</evidence>
<dbReference type="EMBL" id="QJPH01000383">
    <property type="protein sequence ID" value="PZN75520.1"/>
    <property type="molecule type" value="Genomic_DNA"/>
</dbReference>
<protein>
    <submittedName>
        <fullName evidence="2">Uncharacterized protein</fullName>
    </submittedName>
</protein>
<feature type="region of interest" description="Disordered" evidence="1">
    <location>
        <begin position="148"/>
        <end position="195"/>
    </location>
</feature>
<evidence type="ECO:0000256" key="1">
    <source>
        <dbReference type="SAM" id="MobiDB-lite"/>
    </source>
</evidence>
<dbReference type="Proteomes" id="UP000249396">
    <property type="component" value="Unassembled WGS sequence"/>
</dbReference>
<feature type="compositionally biased region" description="Polar residues" evidence="1">
    <location>
        <begin position="177"/>
        <end position="187"/>
    </location>
</feature>
<organism evidence="2 3">
    <name type="scientific">Candidatus Methylumidiphilus alinenensis</name>
    <dbReference type="NCBI Taxonomy" id="2202197"/>
    <lineage>
        <taxon>Bacteria</taxon>
        <taxon>Pseudomonadati</taxon>
        <taxon>Pseudomonadota</taxon>
        <taxon>Gammaproteobacteria</taxon>
        <taxon>Methylococcales</taxon>
        <taxon>Candidatus Methylumidiphilus</taxon>
    </lineage>
</organism>
<feature type="region of interest" description="Disordered" evidence="1">
    <location>
        <begin position="105"/>
        <end position="131"/>
    </location>
</feature>
<reference evidence="2 3" key="1">
    <citation type="journal article" date="2018" name="Aquat. Microb. Ecol.">
        <title>Gammaproteobacterial methanotrophs dominate.</title>
        <authorList>
            <person name="Rissanen A.J."/>
            <person name="Saarenheimo J."/>
            <person name="Tiirola M."/>
            <person name="Peura S."/>
            <person name="Aalto S.L."/>
            <person name="Karvinen A."/>
            <person name="Nykanen H."/>
        </authorList>
    </citation>
    <scope>NUCLEOTIDE SEQUENCE [LARGE SCALE GENOMIC DNA]</scope>
    <source>
        <strain evidence="2">AMbin10</strain>
    </source>
</reference>
<dbReference type="AlphaFoldDB" id="A0A2W4SJ56"/>
<gene>
    <name evidence="2" type="ORF">DM484_18620</name>
</gene>
<sequence>MALAGEKTGLTLPGPLPVFKSAVFISAHADPEVEQLSDHYAGIRMPLLLIGSKKDHDPAKISTPTSRKLIWNGLPSGEKHLLLFDSANHRLLSGTMKDNYHWSEVIEPDTHERRKKGTGGDGKNGASSNLGNGFLDALKTQLGMGQTPGALSAFGDPSSGGGMGGGGMGGGGGRGRQSNTSSDSGSKYKSPDEAISQEEVTLQTNAARQMAIIVNVTTAFLDMTLKDSKEARAWLSTDSPAWLKDYAKWQQK</sequence>
<evidence type="ECO:0000313" key="2">
    <source>
        <dbReference type="EMBL" id="PZN75520.1"/>
    </source>
</evidence>